<evidence type="ECO:0000256" key="10">
    <source>
        <dbReference type="ARBA" id="ARBA00048552"/>
    </source>
</evidence>
<dbReference type="GO" id="GO:0003677">
    <property type="term" value="F:DNA binding"/>
    <property type="evidence" value="ECO:0007669"/>
    <property type="project" value="UniProtKB-UniRule"/>
</dbReference>
<dbReference type="Gene3D" id="3.30.1360.10">
    <property type="entry name" value="RNA polymerase, RBP11-like subunit"/>
    <property type="match status" value="1"/>
</dbReference>
<comment type="catalytic activity">
    <reaction evidence="10 11">
        <text>RNA(n) + a ribonucleoside 5'-triphosphate = RNA(n+1) + diphosphate</text>
        <dbReference type="Rhea" id="RHEA:21248"/>
        <dbReference type="Rhea" id="RHEA-COMP:14527"/>
        <dbReference type="Rhea" id="RHEA-COMP:17342"/>
        <dbReference type="ChEBI" id="CHEBI:33019"/>
        <dbReference type="ChEBI" id="CHEBI:61557"/>
        <dbReference type="ChEBI" id="CHEBI:140395"/>
        <dbReference type="EC" id="2.7.7.6"/>
    </reaction>
</comment>
<evidence type="ECO:0000256" key="2">
    <source>
        <dbReference type="ARBA" id="ARBA00012418"/>
    </source>
</evidence>
<keyword evidence="5 11" id="KW-0808">Transferase</keyword>
<feature type="domain" description="DNA-directed RNA polymerase RpoA/D/Rpb3-type" evidence="12">
    <location>
        <begin position="20"/>
        <end position="227"/>
    </location>
</feature>
<dbReference type="SUPFAM" id="SSF55257">
    <property type="entry name" value="RBP11-like subunits of RNA polymerase"/>
    <property type="match status" value="1"/>
</dbReference>
<gene>
    <name evidence="11" type="primary">rpoA</name>
    <name evidence="13" type="ordered locus">Slip_2208</name>
</gene>
<feature type="region of interest" description="Alpha C-terminal domain (alpha-CTD)" evidence="11">
    <location>
        <begin position="245"/>
        <end position="315"/>
    </location>
</feature>
<dbReference type="GO" id="GO:0005737">
    <property type="term" value="C:cytoplasm"/>
    <property type="evidence" value="ECO:0007669"/>
    <property type="project" value="UniProtKB-ARBA"/>
</dbReference>
<evidence type="ECO:0000256" key="1">
    <source>
        <dbReference type="ARBA" id="ARBA00007123"/>
    </source>
</evidence>
<dbReference type="GO" id="GO:0000428">
    <property type="term" value="C:DNA-directed RNA polymerase complex"/>
    <property type="evidence" value="ECO:0007669"/>
    <property type="project" value="UniProtKB-KW"/>
</dbReference>
<keyword evidence="14" id="KW-1185">Reference proteome</keyword>
<dbReference type="HOGENOM" id="CLU_053084_0_1_9"/>
<sequence>MLEIERPRIECVERTPDNRYGKFVIEPLERGFGITLGNSLRRVLLSSLPGAAISTIKIDGVLHEFSTIPGVVEDTTEIILNLKQVVLRYDYDQPKTVFVEQRGPKEVKAGDIIRDAEIEILNPELHIATLNEDGRLAMEMTVERGRGYVSADQKKKDENVIGLIPIDSIFTPINKVNFTVENARVGRVTDYDRLMLEVWTNGSISPEEAVSLSAHILIDHLKLFTEINDSYSPVEILVEKEEDQKDKILDMSIEELELSVRASNGLKRANINTVGDLVEKTREEMSKIRNLGQKSLDEIERKLKELGLSFKKPEE</sequence>
<reference evidence="13 14" key="2">
    <citation type="journal article" date="2010" name="Stand. Genomic Sci.">
        <title>Complete genome sequence of Syntrophothermus lipocalidus type strain (TGB-C1).</title>
        <authorList>
            <person name="Djao O.D."/>
            <person name="Zhang X."/>
            <person name="Lucas S."/>
            <person name="Lapidus A."/>
            <person name="Del Rio T.G."/>
            <person name="Nolan M."/>
            <person name="Tice H."/>
            <person name="Cheng J.F."/>
            <person name="Han C."/>
            <person name="Tapia R."/>
            <person name="Goodwin L."/>
            <person name="Pitluck S."/>
            <person name="Liolios K."/>
            <person name="Ivanova N."/>
            <person name="Mavromatis K."/>
            <person name="Mikhailova N."/>
            <person name="Ovchinnikova G."/>
            <person name="Pati A."/>
            <person name="Brambilla E."/>
            <person name="Chen A."/>
            <person name="Palaniappan K."/>
            <person name="Land M."/>
            <person name="Hauser L."/>
            <person name="Chang Y.J."/>
            <person name="Jeffries C.D."/>
            <person name="Rohde M."/>
            <person name="Sikorski J."/>
            <person name="Spring S."/>
            <person name="Goker M."/>
            <person name="Detter J.C."/>
            <person name="Woyke T."/>
            <person name="Bristow J."/>
            <person name="Eisen J.A."/>
            <person name="Markowitz V."/>
            <person name="Hugenholtz P."/>
            <person name="Kyrpides N.C."/>
            <person name="Klenk H.P."/>
        </authorList>
    </citation>
    <scope>NUCLEOTIDE SEQUENCE [LARGE SCALE GENOMIC DNA]</scope>
    <source>
        <strain evidence="14">DSM 12680 / TGB-C1</strain>
    </source>
</reference>
<dbReference type="InterPro" id="IPR036603">
    <property type="entry name" value="RBP11-like"/>
</dbReference>
<evidence type="ECO:0000313" key="14">
    <source>
        <dbReference type="Proteomes" id="UP000000378"/>
    </source>
</evidence>
<comment type="domain">
    <text evidence="11">The N-terminal domain is essential for RNAP assembly and basal transcription, whereas the C-terminal domain is involved in interaction with transcriptional regulators and with upstream promoter elements.</text>
</comment>
<accession>D7CJJ4</accession>
<keyword evidence="7 11" id="KW-0804">Transcription</keyword>
<comment type="similarity">
    <text evidence="1 11">Belongs to the RNA polymerase alpha chain family.</text>
</comment>
<dbReference type="InterPro" id="IPR011263">
    <property type="entry name" value="DNA-dir_RNA_pol_RpoA/D/Rpb3"/>
</dbReference>
<dbReference type="KEGG" id="slp:Slip_2208"/>
<dbReference type="AlphaFoldDB" id="D7CJJ4"/>
<dbReference type="SUPFAM" id="SSF56553">
    <property type="entry name" value="Insert subdomain of RNA polymerase alpha subunit"/>
    <property type="match status" value="1"/>
</dbReference>
<dbReference type="NCBIfam" id="TIGR02027">
    <property type="entry name" value="rpoA"/>
    <property type="match status" value="1"/>
</dbReference>
<dbReference type="RefSeq" id="WP_013176351.1">
    <property type="nucleotide sequence ID" value="NC_014220.1"/>
</dbReference>
<dbReference type="Pfam" id="PF03118">
    <property type="entry name" value="RNA_pol_A_CTD"/>
    <property type="match status" value="1"/>
</dbReference>
<dbReference type="NCBIfam" id="NF003513">
    <property type="entry name" value="PRK05182.1-2"/>
    <property type="match status" value="1"/>
</dbReference>
<dbReference type="OrthoDB" id="9805706at2"/>
<evidence type="ECO:0000313" key="13">
    <source>
        <dbReference type="EMBL" id="ADI02949.1"/>
    </source>
</evidence>
<evidence type="ECO:0000256" key="5">
    <source>
        <dbReference type="ARBA" id="ARBA00022679"/>
    </source>
</evidence>
<dbReference type="Proteomes" id="UP000000378">
    <property type="component" value="Chromosome"/>
</dbReference>
<dbReference type="EMBL" id="CP002048">
    <property type="protein sequence ID" value="ADI02949.1"/>
    <property type="molecule type" value="Genomic_DNA"/>
</dbReference>
<dbReference type="NCBIfam" id="NF003515">
    <property type="entry name" value="PRK05182.2-1"/>
    <property type="match status" value="1"/>
</dbReference>
<dbReference type="SUPFAM" id="SSF47789">
    <property type="entry name" value="C-terminal domain of RNA polymerase alpha subunit"/>
    <property type="match status" value="1"/>
</dbReference>
<evidence type="ECO:0000256" key="6">
    <source>
        <dbReference type="ARBA" id="ARBA00022695"/>
    </source>
</evidence>
<dbReference type="Pfam" id="PF01193">
    <property type="entry name" value="RNA_pol_L"/>
    <property type="match status" value="1"/>
</dbReference>
<dbReference type="InterPro" id="IPR011773">
    <property type="entry name" value="DNA-dir_RpoA"/>
</dbReference>
<dbReference type="InterPro" id="IPR011262">
    <property type="entry name" value="DNA-dir_RNA_pol_insert"/>
</dbReference>
<evidence type="ECO:0000256" key="7">
    <source>
        <dbReference type="ARBA" id="ARBA00023163"/>
    </source>
</evidence>
<dbReference type="NCBIfam" id="NF003519">
    <property type="entry name" value="PRK05182.2-5"/>
    <property type="match status" value="1"/>
</dbReference>
<evidence type="ECO:0000259" key="12">
    <source>
        <dbReference type="SMART" id="SM00662"/>
    </source>
</evidence>
<proteinExistence type="inferred from homology"/>
<dbReference type="STRING" id="643648.Slip_2208"/>
<dbReference type="eggNOG" id="COG0202">
    <property type="taxonomic scope" value="Bacteria"/>
</dbReference>
<evidence type="ECO:0000256" key="9">
    <source>
        <dbReference type="ARBA" id="ARBA00033070"/>
    </source>
</evidence>
<protein>
    <recommendedName>
        <fullName evidence="3 11">DNA-directed RNA polymerase subunit alpha</fullName>
        <shortName evidence="11">RNAP subunit alpha</shortName>
        <ecNumber evidence="2 11">2.7.7.6</ecNumber>
    </recommendedName>
    <alternativeName>
        <fullName evidence="9 11">RNA polymerase subunit alpha</fullName>
    </alternativeName>
    <alternativeName>
        <fullName evidence="8 11">Transcriptase subunit alpha</fullName>
    </alternativeName>
</protein>
<dbReference type="InterPro" id="IPR036643">
    <property type="entry name" value="RNApol_insert_sf"/>
</dbReference>
<dbReference type="FunFam" id="2.170.120.12:FF:000001">
    <property type="entry name" value="DNA-directed RNA polymerase subunit alpha"/>
    <property type="match status" value="1"/>
</dbReference>
<comment type="function">
    <text evidence="11">DNA-dependent RNA polymerase catalyzes the transcription of DNA into RNA using the four ribonucleoside triphosphates as substrates.</text>
</comment>
<dbReference type="Pfam" id="PF01000">
    <property type="entry name" value="RNA_pol_A_bac"/>
    <property type="match status" value="1"/>
</dbReference>
<dbReference type="HAMAP" id="MF_00059">
    <property type="entry name" value="RNApol_bact_RpoA"/>
    <property type="match status" value="1"/>
</dbReference>
<dbReference type="SMART" id="SM00662">
    <property type="entry name" value="RPOLD"/>
    <property type="match status" value="1"/>
</dbReference>
<dbReference type="NCBIfam" id="NF003516">
    <property type="entry name" value="PRK05182.2-2"/>
    <property type="match status" value="1"/>
</dbReference>
<evidence type="ECO:0000256" key="4">
    <source>
        <dbReference type="ARBA" id="ARBA00022478"/>
    </source>
</evidence>
<keyword evidence="6 11" id="KW-0548">Nucleotidyltransferase</keyword>
<comment type="subunit">
    <text evidence="11">Homodimer. The RNAP catalytic core consists of 2 alpha, 1 beta, 1 beta' and 1 omega subunit. When a sigma factor is associated with the core the holoenzyme is formed, which can initiate transcription.</text>
</comment>
<evidence type="ECO:0000256" key="8">
    <source>
        <dbReference type="ARBA" id="ARBA00032524"/>
    </source>
</evidence>
<dbReference type="GO" id="GO:0006351">
    <property type="term" value="P:DNA-templated transcription"/>
    <property type="evidence" value="ECO:0007669"/>
    <property type="project" value="UniProtKB-UniRule"/>
</dbReference>
<dbReference type="InterPro" id="IPR011260">
    <property type="entry name" value="RNAP_asu_C"/>
</dbReference>
<dbReference type="GO" id="GO:0003899">
    <property type="term" value="F:DNA-directed RNA polymerase activity"/>
    <property type="evidence" value="ECO:0007669"/>
    <property type="project" value="UniProtKB-UniRule"/>
</dbReference>
<reference evidence="14" key="1">
    <citation type="journal article" date="2010" name="Stand. Genomic Sci.">
        <title>Complete genome sequence of Syntrophothermus lipocalidus type strain (TGB-C1T).</title>
        <authorList>
            <consortium name="US DOE Joint Genome Institute (JGI-PGF)"/>
            <person name="Djao O."/>
            <person name="Zhang X."/>
            <person name="Lucas S."/>
            <person name="Lapidus A."/>
            <person name="Glavina Del Rio T."/>
            <person name="Nolan M."/>
            <person name="Tice H."/>
            <person name="Cheng J."/>
            <person name="Han C."/>
            <person name="Tapia R."/>
            <person name="Goodwin L."/>
            <person name="Pitluck S."/>
            <person name="Liolios K."/>
            <person name="Ivanova N."/>
            <person name="Mavromatis K."/>
            <person name="Mikhailova N."/>
            <person name="Ovchinnikova G."/>
            <person name="Pati A."/>
            <person name="Brambilla E."/>
            <person name="Chen A."/>
            <person name="Palaniappan K."/>
            <person name="Land M."/>
            <person name="Hauser L."/>
            <person name="Chang Y."/>
            <person name="Jeffries C."/>
            <person name="Rohde M."/>
            <person name="Sikorski J."/>
            <person name="Spring S."/>
            <person name="Goker M."/>
            <person name="Detter J."/>
            <person name="Woyke T."/>
            <person name="Bristow J."/>
            <person name="Eisen J."/>
            <person name="Markowitz V."/>
            <person name="Hugenholtz P."/>
            <person name="Kyrpides N."/>
            <person name="Klenk H."/>
        </authorList>
    </citation>
    <scope>NUCLEOTIDE SEQUENCE [LARGE SCALE GENOMIC DNA]</scope>
    <source>
        <strain evidence="14">DSM 12680 / TGB-C1</strain>
    </source>
</reference>
<dbReference type="CDD" id="cd06928">
    <property type="entry name" value="RNAP_alpha_NTD"/>
    <property type="match status" value="1"/>
</dbReference>
<feature type="region of interest" description="Alpha N-terminal domain (alpha-NTD)" evidence="11">
    <location>
        <begin position="1"/>
        <end position="229"/>
    </location>
</feature>
<dbReference type="GO" id="GO:0046983">
    <property type="term" value="F:protein dimerization activity"/>
    <property type="evidence" value="ECO:0007669"/>
    <property type="project" value="InterPro"/>
</dbReference>
<keyword evidence="4 11" id="KW-0240">DNA-directed RNA polymerase</keyword>
<name>D7CJJ4_SYNLT</name>
<organism evidence="13 14">
    <name type="scientific">Syntrophothermus lipocalidus (strain DSM 12680 / TGB-C1)</name>
    <dbReference type="NCBI Taxonomy" id="643648"/>
    <lineage>
        <taxon>Bacteria</taxon>
        <taxon>Bacillati</taxon>
        <taxon>Bacillota</taxon>
        <taxon>Clostridia</taxon>
        <taxon>Eubacteriales</taxon>
        <taxon>Syntrophomonadaceae</taxon>
        <taxon>Syntrophothermus</taxon>
    </lineage>
</organism>
<dbReference type="Gene3D" id="2.170.120.12">
    <property type="entry name" value="DNA-directed RNA polymerase, insert domain"/>
    <property type="match status" value="1"/>
</dbReference>
<dbReference type="Gene3D" id="1.10.150.20">
    <property type="entry name" value="5' to 3' exonuclease, C-terminal subdomain"/>
    <property type="match status" value="1"/>
</dbReference>
<evidence type="ECO:0000256" key="11">
    <source>
        <dbReference type="HAMAP-Rule" id="MF_00059"/>
    </source>
</evidence>
<evidence type="ECO:0000256" key="3">
    <source>
        <dbReference type="ARBA" id="ARBA00015972"/>
    </source>
</evidence>
<dbReference type="EC" id="2.7.7.6" evidence="2 11"/>